<sequence length="459" mass="51391">MAKRAADVAWASMSDGECELPPYQRNTRPRSSSKFPPPLYKATVKQLAETETTRVGPSADIDDSIIQRITKCLQRANHPTTPEAEAKVALHLASRLMGQHNYAGQSVVSVQRLDENPLKPVRQQSYVESLCGAMERFFDCKSYSTAMGSSVEWTFYGIAENTIAAAMSFEMAYTLVAEWARPYRGVGAKNSYCLGVSEELYRMSQEEKAEQELQAKQAESEAIAARVKHEEDERQKELDRLAPQPVISDKPPFPGMKNHAQNSIGMDGCCGLWHHRDFPFNELSLSRDILEGVDIFDSLNSSGGGSEDSSVDDFEPDFKLANEDILNHFEDLDKEISKFMKSESPPFENLFGGYGFSSLSPRPRTTVISSLLEQKSTPTGLTDTKSTDPEPEPATKWSSHMQLVTFRATADKIAEDYLKCKGVKLYSRSARSRKIQDLNAYKQGVKDSKKIDVHRKRIE</sequence>
<accession>B6QDX7</accession>
<evidence type="ECO:0000259" key="3">
    <source>
        <dbReference type="Pfam" id="PF23771"/>
    </source>
</evidence>
<feature type="region of interest" description="Disordered" evidence="1">
    <location>
        <begin position="16"/>
        <end position="37"/>
    </location>
</feature>
<dbReference type="EMBL" id="DS995901">
    <property type="protein sequence ID" value="EEA23848.1"/>
    <property type="molecule type" value="Genomic_DNA"/>
</dbReference>
<dbReference type="Pfam" id="PF23771">
    <property type="entry name" value="DUF7168"/>
    <property type="match status" value="1"/>
</dbReference>
<dbReference type="Proteomes" id="UP000001294">
    <property type="component" value="Unassembled WGS sequence"/>
</dbReference>
<protein>
    <submittedName>
        <fullName evidence="4">Uncharacterized protein</fullName>
    </submittedName>
</protein>
<feature type="compositionally biased region" description="Polar residues" evidence="1">
    <location>
        <begin position="24"/>
        <end position="34"/>
    </location>
</feature>
<dbReference type="InterPro" id="IPR024498">
    <property type="entry name" value="DUF2786"/>
</dbReference>
<feature type="region of interest" description="Disordered" evidence="1">
    <location>
        <begin position="372"/>
        <end position="397"/>
    </location>
</feature>
<keyword evidence="5" id="KW-1185">Reference proteome</keyword>
<dbReference type="InterPro" id="IPR055592">
    <property type="entry name" value="DUF7168"/>
</dbReference>
<evidence type="ECO:0000256" key="1">
    <source>
        <dbReference type="SAM" id="MobiDB-lite"/>
    </source>
</evidence>
<feature type="domain" description="DUF7168" evidence="3">
    <location>
        <begin position="105"/>
        <end position="230"/>
    </location>
</feature>
<feature type="compositionally biased region" description="Polar residues" evidence="1">
    <location>
        <begin position="372"/>
        <end position="384"/>
    </location>
</feature>
<gene>
    <name evidence="4" type="ORF">PMAA_078750</name>
</gene>
<dbReference type="OrthoDB" id="4230245at2759"/>
<proteinExistence type="predicted"/>
<evidence type="ECO:0000259" key="2">
    <source>
        <dbReference type="Pfam" id="PF10979"/>
    </source>
</evidence>
<dbReference type="PhylomeDB" id="B6QDX7"/>
<dbReference type="STRING" id="441960.B6QDX7"/>
<feature type="compositionally biased region" description="Basic and acidic residues" evidence="1">
    <location>
        <begin position="227"/>
        <end position="240"/>
    </location>
</feature>
<evidence type="ECO:0000313" key="4">
    <source>
        <dbReference type="EMBL" id="EEA23848.1"/>
    </source>
</evidence>
<feature type="domain" description="DUF2786" evidence="2">
    <location>
        <begin position="65"/>
        <end position="101"/>
    </location>
</feature>
<evidence type="ECO:0000313" key="5">
    <source>
        <dbReference type="Proteomes" id="UP000001294"/>
    </source>
</evidence>
<name>B6QDX7_TALMQ</name>
<feature type="region of interest" description="Disordered" evidence="1">
    <location>
        <begin position="227"/>
        <end position="254"/>
    </location>
</feature>
<organism evidence="4 5">
    <name type="scientific">Talaromyces marneffei (strain ATCC 18224 / CBS 334.59 / QM 7333)</name>
    <name type="common">Penicillium marneffei</name>
    <dbReference type="NCBI Taxonomy" id="441960"/>
    <lineage>
        <taxon>Eukaryota</taxon>
        <taxon>Fungi</taxon>
        <taxon>Dikarya</taxon>
        <taxon>Ascomycota</taxon>
        <taxon>Pezizomycotina</taxon>
        <taxon>Eurotiomycetes</taxon>
        <taxon>Eurotiomycetidae</taxon>
        <taxon>Eurotiales</taxon>
        <taxon>Trichocomaceae</taxon>
        <taxon>Talaromyces</taxon>
        <taxon>Talaromyces sect. Talaromyces</taxon>
    </lineage>
</organism>
<dbReference type="VEuPathDB" id="FungiDB:PMAA_078750"/>
<reference evidence="5" key="1">
    <citation type="journal article" date="2015" name="Genome Announc.">
        <title>Genome sequence of the AIDS-associated pathogen Penicillium marneffei (ATCC18224) and its near taxonomic relative Talaromyces stipitatus (ATCC10500).</title>
        <authorList>
            <person name="Nierman W.C."/>
            <person name="Fedorova-Abrams N.D."/>
            <person name="Andrianopoulos A."/>
        </authorList>
    </citation>
    <scope>NUCLEOTIDE SEQUENCE [LARGE SCALE GENOMIC DNA]</scope>
    <source>
        <strain evidence="5">ATCC 18224 / CBS 334.59 / QM 7333</strain>
    </source>
</reference>
<dbReference type="AlphaFoldDB" id="B6QDX7"/>
<dbReference type="Pfam" id="PF10979">
    <property type="entry name" value="DUF2786"/>
    <property type="match status" value="1"/>
</dbReference>
<dbReference type="HOGENOM" id="CLU_032406_0_0_1"/>